<proteinExistence type="predicted"/>
<gene>
    <name evidence="1" type="ORF">GCM10008171_01530</name>
</gene>
<reference evidence="1" key="1">
    <citation type="journal article" date="2014" name="Int. J. Syst. Evol. Microbiol.">
        <title>Complete genome sequence of Corynebacterium casei LMG S-19264T (=DSM 44701T), isolated from a smear-ripened cheese.</title>
        <authorList>
            <consortium name="US DOE Joint Genome Institute (JGI-PGF)"/>
            <person name="Walter F."/>
            <person name="Albersmeier A."/>
            <person name="Kalinowski J."/>
            <person name="Ruckert C."/>
        </authorList>
    </citation>
    <scope>NUCLEOTIDE SEQUENCE</scope>
    <source>
        <strain evidence="1">VKM B-2555</strain>
    </source>
</reference>
<name>A0A9W6JFI6_9HYPH</name>
<accession>A0A9W6JFI6</accession>
<dbReference type="Proteomes" id="UP001143364">
    <property type="component" value="Unassembled WGS sequence"/>
</dbReference>
<sequence length="92" mass="9667">MIPAAAWLGIGFAAFVAAIAAWLRVAERPSPVAAPVAVKPDVARVIEVVAYYELGGRRCLCCERPSARAGSMTWRHTAGRTSLIACGRSIAG</sequence>
<reference evidence="1" key="2">
    <citation type="submission" date="2023-01" db="EMBL/GenBank/DDBJ databases">
        <authorList>
            <person name="Sun Q."/>
            <person name="Evtushenko L."/>
        </authorList>
    </citation>
    <scope>NUCLEOTIDE SEQUENCE</scope>
    <source>
        <strain evidence="1">VKM B-2555</strain>
    </source>
</reference>
<dbReference type="RefSeq" id="WP_271202887.1">
    <property type="nucleotide sequence ID" value="NZ_BSFK01000003.1"/>
</dbReference>
<keyword evidence="2" id="KW-1185">Reference proteome</keyword>
<dbReference type="AlphaFoldDB" id="A0A9W6JFI6"/>
<organism evidence="1 2">
    <name type="scientific">Methylopila jiangsuensis</name>
    <dbReference type="NCBI Taxonomy" id="586230"/>
    <lineage>
        <taxon>Bacteria</taxon>
        <taxon>Pseudomonadati</taxon>
        <taxon>Pseudomonadota</taxon>
        <taxon>Alphaproteobacteria</taxon>
        <taxon>Hyphomicrobiales</taxon>
        <taxon>Methylopilaceae</taxon>
        <taxon>Methylopila</taxon>
    </lineage>
</organism>
<dbReference type="EMBL" id="BSFK01000003">
    <property type="protein sequence ID" value="GLK74900.1"/>
    <property type="molecule type" value="Genomic_DNA"/>
</dbReference>
<evidence type="ECO:0000313" key="2">
    <source>
        <dbReference type="Proteomes" id="UP001143364"/>
    </source>
</evidence>
<evidence type="ECO:0000313" key="1">
    <source>
        <dbReference type="EMBL" id="GLK74900.1"/>
    </source>
</evidence>
<protein>
    <submittedName>
        <fullName evidence="1">Uncharacterized protein</fullName>
    </submittedName>
</protein>
<comment type="caution">
    <text evidence="1">The sequence shown here is derived from an EMBL/GenBank/DDBJ whole genome shotgun (WGS) entry which is preliminary data.</text>
</comment>